<dbReference type="InterPro" id="IPR051468">
    <property type="entry name" value="Fungal_SecMetab_SDRs"/>
</dbReference>
<proteinExistence type="inferred from homology"/>
<dbReference type="PRINTS" id="PR00080">
    <property type="entry name" value="SDRFAMILY"/>
</dbReference>
<evidence type="ECO:0000256" key="1">
    <source>
        <dbReference type="RuleBase" id="RU000363"/>
    </source>
</evidence>
<dbReference type="PRINTS" id="PR00081">
    <property type="entry name" value="GDHRDH"/>
</dbReference>
<dbReference type="PANTHER" id="PTHR43544:SF35">
    <property type="entry name" value="C-FACTOR-RELATED"/>
    <property type="match status" value="1"/>
</dbReference>
<dbReference type="Pfam" id="PF00106">
    <property type="entry name" value="adh_short"/>
    <property type="match status" value="1"/>
</dbReference>
<dbReference type="Proteomes" id="UP000025227">
    <property type="component" value="Unplaced"/>
</dbReference>
<evidence type="ECO:0000313" key="2">
    <source>
        <dbReference type="Proteomes" id="UP000025227"/>
    </source>
</evidence>
<evidence type="ECO:0000313" key="3">
    <source>
        <dbReference type="WBParaSite" id="HCON_00062110-00001"/>
    </source>
</evidence>
<dbReference type="Gene3D" id="3.40.50.720">
    <property type="entry name" value="NAD(P)-binding Rossmann-like Domain"/>
    <property type="match status" value="1"/>
</dbReference>
<dbReference type="OMA" id="YENHEIA"/>
<dbReference type="InterPro" id="IPR002347">
    <property type="entry name" value="SDR_fam"/>
</dbReference>
<reference evidence="3" key="1">
    <citation type="submission" date="2020-12" db="UniProtKB">
        <authorList>
            <consortium name="WormBaseParasite"/>
        </authorList>
    </citation>
    <scope>IDENTIFICATION</scope>
    <source>
        <strain evidence="3">MHco3</strain>
    </source>
</reference>
<organism evidence="2 3">
    <name type="scientific">Haemonchus contortus</name>
    <name type="common">Barber pole worm</name>
    <dbReference type="NCBI Taxonomy" id="6289"/>
    <lineage>
        <taxon>Eukaryota</taxon>
        <taxon>Metazoa</taxon>
        <taxon>Ecdysozoa</taxon>
        <taxon>Nematoda</taxon>
        <taxon>Chromadorea</taxon>
        <taxon>Rhabditida</taxon>
        <taxon>Rhabditina</taxon>
        <taxon>Rhabditomorpha</taxon>
        <taxon>Strongyloidea</taxon>
        <taxon>Trichostrongylidae</taxon>
        <taxon>Haemonchus</taxon>
    </lineage>
</organism>
<dbReference type="GO" id="GO:0005737">
    <property type="term" value="C:cytoplasm"/>
    <property type="evidence" value="ECO:0007669"/>
    <property type="project" value="TreeGrafter"/>
</dbReference>
<dbReference type="PANTHER" id="PTHR43544">
    <property type="entry name" value="SHORT-CHAIN DEHYDROGENASE/REDUCTASE"/>
    <property type="match status" value="1"/>
</dbReference>
<dbReference type="CDD" id="cd05325">
    <property type="entry name" value="carb_red_sniffer_like_SDR_c"/>
    <property type="match status" value="1"/>
</dbReference>
<dbReference type="SUPFAM" id="SSF51735">
    <property type="entry name" value="NAD(P)-binding Rossmann-fold domains"/>
    <property type="match status" value="1"/>
</dbReference>
<name>A0A7I4Y9J5_HAECO</name>
<dbReference type="WBParaSite" id="HCON_00062110-00001">
    <property type="protein sequence ID" value="HCON_00062110-00001"/>
    <property type="gene ID" value="HCON_00062110"/>
</dbReference>
<protein>
    <submittedName>
        <fullName evidence="3">C-factor</fullName>
    </submittedName>
</protein>
<accession>A0A7I4Y9J5</accession>
<dbReference type="AlphaFoldDB" id="A0A7I4Y9J5"/>
<comment type="similarity">
    <text evidence="1">Belongs to the short-chain dehydrogenases/reductases (SDR) family.</text>
</comment>
<dbReference type="InterPro" id="IPR036291">
    <property type="entry name" value="NAD(P)-bd_dom_sf"/>
</dbReference>
<dbReference type="OrthoDB" id="7289984at2759"/>
<sequence>MAPYSVMVTGANRGLGLGLVKEFMKNKEIHKIIATARNPNDAKDLKQIQDDRIHLVKLDVTNDESIKNAHAEVKSIVGDKGLTTLLNNAGIWVKYVTKQEPNRADFMKNMDVNAVGVAILTQNLLPLLRQSAARMKGDFSLDRAAILNISATYGSISKNTTGSGPLKGLAYMTSKSALNSLMKTMSIDLSSDGILVANFCPGWMQTDMGGPKAPLTVDQSAAELVSSFAKLNKKHHGGFFSRSLQAIPY</sequence>
<keyword evidence="2" id="KW-1185">Reference proteome</keyword>
<dbReference type="GO" id="GO:0016491">
    <property type="term" value="F:oxidoreductase activity"/>
    <property type="evidence" value="ECO:0007669"/>
    <property type="project" value="TreeGrafter"/>
</dbReference>